<evidence type="ECO:0000313" key="3">
    <source>
        <dbReference type="Proteomes" id="UP000076717"/>
    </source>
</evidence>
<evidence type="ECO:0000313" key="2">
    <source>
        <dbReference type="EMBL" id="QHC54803.1"/>
    </source>
</evidence>
<evidence type="ECO:0000313" key="4">
    <source>
        <dbReference type="Proteomes" id="UP000465031"/>
    </source>
</evidence>
<sequence>MNPRLVLLALVAFAAYVFGARAGRARYEELRHLALGVWNDPATKKTRKKLKKTSKREAKHFAKVAAKARDKVQRSLR</sequence>
<dbReference type="RefSeq" id="WP_068207620.1">
    <property type="nucleotide sequence ID" value="NZ_CP047186.1"/>
</dbReference>
<gene>
    <name evidence="1" type="ORF">ACH61_00283</name>
    <name evidence="2" type="ORF">GSU10_03490</name>
</gene>
<proteinExistence type="predicted"/>
<dbReference type="AlphaFoldDB" id="A0A166D9I6"/>
<protein>
    <submittedName>
        <fullName evidence="1">Uncharacterized protein</fullName>
    </submittedName>
</protein>
<keyword evidence="3" id="KW-1185">Reference proteome</keyword>
<organism evidence="1 3">
    <name type="scientific">Rathayibacter tanaceti</name>
    <dbReference type="NCBI Taxonomy" id="1671680"/>
    <lineage>
        <taxon>Bacteria</taxon>
        <taxon>Bacillati</taxon>
        <taxon>Actinomycetota</taxon>
        <taxon>Actinomycetes</taxon>
        <taxon>Micrococcales</taxon>
        <taxon>Microbacteriaceae</taxon>
        <taxon>Rathayibacter</taxon>
    </lineage>
</organism>
<dbReference type="EMBL" id="LIIN01000005">
    <property type="protein sequence ID" value="KZX22517.1"/>
    <property type="molecule type" value="Genomic_DNA"/>
</dbReference>
<dbReference type="Proteomes" id="UP000076717">
    <property type="component" value="Unassembled WGS sequence"/>
</dbReference>
<dbReference type="KEGG" id="rte:GSU10_03490"/>
<dbReference type="Proteomes" id="UP000465031">
    <property type="component" value="Chromosome"/>
</dbReference>
<reference evidence="1 3" key="1">
    <citation type="submission" date="2015-08" db="EMBL/GenBank/DDBJ databases">
        <title>Draft Genome Sequence of Rathayibacter sp. Strain VKM Ac-2596 Isolated from Leaf Gall Induced by Plant-Parasitic Nematodes.</title>
        <authorList>
            <person name="Vasilenko O.V."/>
            <person name="Starodumova I.P."/>
            <person name="Tarlachkov S.V."/>
            <person name="Dorofeeva L.V."/>
            <person name="Evtushenko L.I."/>
        </authorList>
    </citation>
    <scope>NUCLEOTIDE SEQUENCE [LARGE SCALE GENOMIC DNA]</scope>
    <source>
        <strain evidence="1 3">VKM Ac-2596</strain>
    </source>
</reference>
<dbReference type="PATRIC" id="fig|1671680.3.peg.300"/>
<accession>A0A166D9I6</accession>
<evidence type="ECO:0000313" key="1">
    <source>
        <dbReference type="EMBL" id="KZX22517.1"/>
    </source>
</evidence>
<dbReference type="EMBL" id="CP047186">
    <property type="protein sequence ID" value="QHC54803.1"/>
    <property type="molecule type" value="Genomic_DNA"/>
</dbReference>
<reference evidence="2" key="3">
    <citation type="submission" date="2019-12" db="EMBL/GenBank/DDBJ databases">
        <title>Complete and Draft Genome Sequences of New Strains and Members of Some Known Species of the Genus Rathayibacter isolated from Plants.</title>
        <authorList>
            <person name="Tarlachkov S.V."/>
            <person name="Starodumova I.P."/>
            <person name="Dorofeeva L.V."/>
            <person name="Prisyazhnaya N.V."/>
            <person name="Leyn S.A."/>
            <person name="Zlamal J.E."/>
            <person name="Elane M.L."/>
            <person name="Osterman A.L."/>
            <person name="Nadler S.A."/>
            <person name="Subbotin S.A."/>
            <person name="Evtushenko L.I."/>
        </authorList>
    </citation>
    <scope>NUCLEOTIDE SEQUENCE</scope>
    <source>
        <strain evidence="2">VKM Ac-2761</strain>
    </source>
</reference>
<reference evidence="4" key="2">
    <citation type="submission" date="2019-12" db="EMBL/GenBank/DDBJ databases">
        <title>Complete and draft genome sequences of new strains and members of some known species of the genus Rathayibacter isolated from plants.</title>
        <authorList>
            <person name="Tarlachkov S.V."/>
            <person name="Starodumova I.P."/>
            <person name="Dorofeeva L.V."/>
            <person name="Prisyazhnaya N.V."/>
            <person name="Leyn S."/>
            <person name="Zlamal J."/>
            <person name="Elan M."/>
            <person name="Osterman A.L."/>
            <person name="Nadler S."/>
            <person name="Subbotin S.A."/>
            <person name="Evtushenko L.I."/>
        </authorList>
    </citation>
    <scope>NUCLEOTIDE SEQUENCE [LARGE SCALE GENOMIC DNA]</scope>
    <source>
        <strain evidence="4">VKM Ac-2761</strain>
    </source>
</reference>
<name>A0A166D9I6_9MICO</name>